<sequence>MLNDPIFQAAFHASPIGQYLLAPTDGLEILAANDAFLRSVGRQREDVTGRPLFDVFPNNPDDPQATGVQDLADSIRRAIDTGATQKMATQRYPIEMQRDGRCWFENMYWSATNTPIHAADGTLLCISHTTIDVTAQALAEQALRASRQEAVRNAQTAQAQRANLEAVLQVAPVGILVVDRDGKVVQRNPAHVELLGRALPRRQECVDFGGWTGWFADGAHAGRQLDAADWPLQRALAGHTVEHCLLRVQSFDSTDIRTMLVSSAPIHDRAGAMTGAVAVATDMEARVRAEQALQEADRRKDEFLAMLAHELRNPLAPIGTAAALLLRSHGDDEQVRRTSNVITRQVKHMSALVDELLDVARVTRGLIELDKTTLDVKRIVAEALEQARPAIEARGHSVQVRQPPRPAFVLGDHKRLVQVLANLLHNAAKFTPEGGLIQVELAIDPHHVRLVVSDSGYGMTPQLIGRAFELFAQGDRTLDRAQGGLGIGLALVKSLVALHGGSVNADSAGPGHGSRFTICLPKVEVQAQPAHHPLRDGHDVLAAGTPLTILAVDDNEDALAMLHLLLSAQGHHVVTTPDPREALRRADVAAPDACVLDIGLPDLDGYALARALRANPRTRHALLIALSGYGQDTDREKASAAGFDAYFVKPVDAEALSAALARARAA</sequence>
<evidence type="ECO:0000259" key="10">
    <source>
        <dbReference type="PROSITE" id="PS50109"/>
    </source>
</evidence>
<dbReference type="InterPro" id="IPR005467">
    <property type="entry name" value="His_kinase_dom"/>
</dbReference>
<evidence type="ECO:0000313" key="16">
    <source>
        <dbReference type="Proteomes" id="UP000315112"/>
    </source>
</evidence>
<dbReference type="InterPro" id="IPR036890">
    <property type="entry name" value="HATPase_C_sf"/>
</dbReference>
<dbReference type="SMART" id="SM00388">
    <property type="entry name" value="HisKA"/>
    <property type="match status" value="1"/>
</dbReference>
<dbReference type="EC" id="2.7.13.3" evidence="3"/>
<keyword evidence="6 15" id="KW-0418">Kinase</keyword>
<dbReference type="AlphaFoldDB" id="A0A562PZR2"/>
<proteinExistence type="predicted"/>
<evidence type="ECO:0000256" key="9">
    <source>
        <dbReference type="PROSITE-ProRule" id="PRU00169"/>
    </source>
</evidence>
<dbReference type="SUPFAM" id="SSF47384">
    <property type="entry name" value="Homodimeric domain of signal transducing histidine kinase"/>
    <property type="match status" value="1"/>
</dbReference>
<evidence type="ECO:0000259" key="11">
    <source>
        <dbReference type="PROSITE" id="PS50110"/>
    </source>
</evidence>
<comment type="subcellular location">
    <subcellularLocation>
        <location evidence="2">Cell inner membrane</location>
        <topology evidence="2">Multi-pass membrane protein</topology>
    </subcellularLocation>
</comment>
<evidence type="ECO:0000256" key="6">
    <source>
        <dbReference type="ARBA" id="ARBA00022777"/>
    </source>
</evidence>
<dbReference type="EMBL" id="VLKW01000002">
    <property type="protein sequence ID" value="TWI49931.1"/>
    <property type="molecule type" value="Genomic_DNA"/>
</dbReference>
<evidence type="ECO:0000313" key="15">
    <source>
        <dbReference type="EMBL" id="TWI49931.1"/>
    </source>
</evidence>
<feature type="domain" description="Histidine kinase" evidence="10">
    <location>
        <begin position="306"/>
        <end position="524"/>
    </location>
</feature>
<dbReference type="InterPro" id="IPR013656">
    <property type="entry name" value="PAS_4"/>
</dbReference>
<dbReference type="PROSITE" id="PS50110">
    <property type="entry name" value="RESPONSE_REGULATORY"/>
    <property type="match status" value="1"/>
</dbReference>
<dbReference type="FunFam" id="1.10.287.130:FF:000001">
    <property type="entry name" value="Two-component sensor histidine kinase"/>
    <property type="match status" value="1"/>
</dbReference>
<dbReference type="RefSeq" id="WP_145873583.1">
    <property type="nucleotide sequence ID" value="NZ_CP046904.1"/>
</dbReference>
<accession>A0A562PZR2</accession>
<keyword evidence="8" id="KW-0472">Membrane</keyword>
<dbReference type="SUPFAM" id="SSF55785">
    <property type="entry name" value="PYP-like sensor domain (PAS domain)"/>
    <property type="match status" value="2"/>
</dbReference>
<feature type="modified residue" description="4-aspartylphosphate" evidence="9">
    <location>
        <position position="597"/>
    </location>
</feature>
<dbReference type="InterPro" id="IPR035965">
    <property type="entry name" value="PAS-like_dom_sf"/>
</dbReference>
<dbReference type="InterPro" id="IPR000014">
    <property type="entry name" value="PAS"/>
</dbReference>
<reference evidence="14 17" key="3">
    <citation type="submission" date="2019-12" db="EMBL/GenBank/DDBJ databases">
        <title>Draft Genome Sequences of Six Type Strains of the Genus Massilia.</title>
        <authorList>
            <person name="Miess H."/>
            <person name="Frediansyah A."/>
            <person name="Goeker M."/>
            <person name="Gross H."/>
        </authorList>
    </citation>
    <scope>NUCLEOTIDE SEQUENCE [LARGE SCALE GENOMIC DNA]</scope>
    <source>
        <strain evidence="14 17">DSM 26639</strain>
    </source>
</reference>
<dbReference type="Pfam" id="PF00072">
    <property type="entry name" value="Response_reg"/>
    <property type="match status" value="1"/>
</dbReference>
<evidence type="ECO:0000256" key="7">
    <source>
        <dbReference type="ARBA" id="ARBA00023012"/>
    </source>
</evidence>
<dbReference type="GO" id="GO:0000155">
    <property type="term" value="F:phosphorelay sensor kinase activity"/>
    <property type="evidence" value="ECO:0007669"/>
    <property type="project" value="InterPro"/>
</dbReference>
<dbReference type="CDD" id="cd00130">
    <property type="entry name" value="PAS"/>
    <property type="match status" value="1"/>
</dbReference>
<evidence type="ECO:0000256" key="1">
    <source>
        <dbReference type="ARBA" id="ARBA00000085"/>
    </source>
</evidence>
<dbReference type="InterPro" id="IPR004358">
    <property type="entry name" value="Sig_transdc_His_kin-like_C"/>
</dbReference>
<reference evidence="15 16" key="1">
    <citation type="journal article" date="2015" name="Stand. Genomic Sci.">
        <title>Genomic Encyclopedia of Bacterial and Archaeal Type Strains, Phase III: the genomes of soil and plant-associated and newly described type strains.</title>
        <authorList>
            <person name="Whitman W.B."/>
            <person name="Woyke T."/>
            <person name="Klenk H.P."/>
            <person name="Zhou Y."/>
            <person name="Lilburn T.G."/>
            <person name="Beck B.J."/>
            <person name="De Vos P."/>
            <person name="Vandamme P."/>
            <person name="Eisen J.A."/>
            <person name="Garrity G."/>
            <person name="Hugenholtz P."/>
            <person name="Kyrpides N.C."/>
        </authorList>
    </citation>
    <scope>NUCLEOTIDE SEQUENCE [LARGE SCALE GENOMIC DNA]</scope>
    <source>
        <strain evidence="15 16">CGMCC 1.10685</strain>
    </source>
</reference>
<dbReference type="Proteomes" id="UP000315112">
    <property type="component" value="Unassembled WGS sequence"/>
</dbReference>
<dbReference type="Proteomes" id="UP000437862">
    <property type="component" value="Chromosome"/>
</dbReference>
<evidence type="ECO:0000313" key="14">
    <source>
        <dbReference type="EMBL" id="QGZ38512.1"/>
    </source>
</evidence>
<dbReference type="PRINTS" id="PR00344">
    <property type="entry name" value="BCTRLSENSOR"/>
</dbReference>
<dbReference type="EMBL" id="CP046904">
    <property type="protein sequence ID" value="QGZ38512.1"/>
    <property type="molecule type" value="Genomic_DNA"/>
</dbReference>
<dbReference type="SMART" id="SM00387">
    <property type="entry name" value="HATPase_c"/>
    <property type="match status" value="1"/>
</dbReference>
<dbReference type="FunFam" id="3.30.565.10:FF:000006">
    <property type="entry name" value="Sensor histidine kinase WalK"/>
    <property type="match status" value="1"/>
</dbReference>
<dbReference type="Pfam" id="PF00512">
    <property type="entry name" value="HisKA"/>
    <property type="match status" value="1"/>
</dbReference>
<dbReference type="GO" id="GO:0005886">
    <property type="term" value="C:plasma membrane"/>
    <property type="evidence" value="ECO:0007669"/>
    <property type="project" value="UniProtKB-SubCell"/>
</dbReference>
<dbReference type="PANTHER" id="PTHR43547">
    <property type="entry name" value="TWO-COMPONENT HISTIDINE KINASE"/>
    <property type="match status" value="1"/>
</dbReference>
<evidence type="ECO:0000256" key="4">
    <source>
        <dbReference type="ARBA" id="ARBA00022553"/>
    </source>
</evidence>
<dbReference type="InterPro" id="IPR011006">
    <property type="entry name" value="CheY-like_superfamily"/>
</dbReference>
<dbReference type="Gene3D" id="3.40.50.2300">
    <property type="match status" value="1"/>
</dbReference>
<feature type="domain" description="PAS" evidence="12">
    <location>
        <begin position="160"/>
        <end position="196"/>
    </location>
</feature>
<keyword evidence="7" id="KW-0902">Two-component regulatory system</keyword>
<dbReference type="PROSITE" id="PS50109">
    <property type="entry name" value="HIS_KIN"/>
    <property type="match status" value="1"/>
</dbReference>
<dbReference type="CDD" id="cd17580">
    <property type="entry name" value="REC_2_DhkD-like"/>
    <property type="match status" value="1"/>
</dbReference>
<dbReference type="InterPro" id="IPR003661">
    <property type="entry name" value="HisK_dim/P_dom"/>
</dbReference>
<dbReference type="SMART" id="SM00091">
    <property type="entry name" value="PAS"/>
    <property type="match status" value="2"/>
</dbReference>
<dbReference type="SMART" id="SM00448">
    <property type="entry name" value="REC"/>
    <property type="match status" value="1"/>
</dbReference>
<dbReference type="Gene3D" id="3.30.565.10">
    <property type="entry name" value="Histidine kinase-like ATPase, C-terminal domain"/>
    <property type="match status" value="1"/>
</dbReference>
<evidence type="ECO:0000259" key="13">
    <source>
        <dbReference type="PROSITE" id="PS50113"/>
    </source>
</evidence>
<dbReference type="PROSITE" id="PS50112">
    <property type="entry name" value="PAS"/>
    <property type="match status" value="1"/>
</dbReference>
<dbReference type="Gene3D" id="3.30.450.20">
    <property type="entry name" value="PAS domain"/>
    <property type="match status" value="2"/>
</dbReference>
<dbReference type="CDD" id="cd00082">
    <property type="entry name" value="HisKA"/>
    <property type="match status" value="1"/>
</dbReference>
<organism evidence="15 16">
    <name type="scientific">Pseudoduganella flava</name>
    <dbReference type="NCBI Taxonomy" id="871742"/>
    <lineage>
        <taxon>Bacteria</taxon>
        <taxon>Pseudomonadati</taxon>
        <taxon>Pseudomonadota</taxon>
        <taxon>Betaproteobacteria</taxon>
        <taxon>Burkholderiales</taxon>
        <taxon>Oxalobacteraceae</taxon>
        <taxon>Telluria group</taxon>
        <taxon>Pseudoduganella</taxon>
    </lineage>
</organism>
<dbReference type="PANTHER" id="PTHR43547:SF2">
    <property type="entry name" value="HYBRID SIGNAL TRANSDUCTION HISTIDINE KINASE C"/>
    <property type="match status" value="1"/>
</dbReference>
<feature type="domain" description="Response regulatory" evidence="11">
    <location>
        <begin position="548"/>
        <end position="664"/>
    </location>
</feature>
<keyword evidence="4 9" id="KW-0597">Phosphoprotein</keyword>
<gene>
    <name evidence="14" type="ORF">GO485_05215</name>
    <name evidence="15" type="ORF">IP92_01155</name>
</gene>
<evidence type="ECO:0000313" key="17">
    <source>
        <dbReference type="Proteomes" id="UP000437862"/>
    </source>
</evidence>
<dbReference type="InterPro" id="IPR001789">
    <property type="entry name" value="Sig_transdc_resp-reg_receiver"/>
</dbReference>
<evidence type="ECO:0000256" key="2">
    <source>
        <dbReference type="ARBA" id="ARBA00004429"/>
    </source>
</evidence>
<feature type="domain" description="PAC" evidence="13">
    <location>
        <begin position="239"/>
        <end position="295"/>
    </location>
</feature>
<dbReference type="OrthoDB" id="9808408at2"/>
<dbReference type="SUPFAM" id="SSF55874">
    <property type="entry name" value="ATPase domain of HSP90 chaperone/DNA topoisomerase II/histidine kinase"/>
    <property type="match status" value="1"/>
</dbReference>
<dbReference type="SUPFAM" id="SSF52172">
    <property type="entry name" value="CheY-like"/>
    <property type="match status" value="1"/>
</dbReference>
<keyword evidence="5" id="KW-0808">Transferase</keyword>
<name>A0A562PZR2_9BURK</name>
<protein>
    <recommendedName>
        <fullName evidence="3">histidine kinase</fullName>
        <ecNumber evidence="3">2.7.13.3</ecNumber>
    </recommendedName>
</protein>
<evidence type="ECO:0000256" key="3">
    <source>
        <dbReference type="ARBA" id="ARBA00012438"/>
    </source>
</evidence>
<dbReference type="PROSITE" id="PS50113">
    <property type="entry name" value="PAC"/>
    <property type="match status" value="1"/>
</dbReference>
<dbReference type="Pfam" id="PF02518">
    <property type="entry name" value="HATPase_c"/>
    <property type="match status" value="1"/>
</dbReference>
<keyword evidence="17" id="KW-1185">Reference proteome</keyword>
<evidence type="ECO:0000256" key="8">
    <source>
        <dbReference type="ARBA" id="ARBA00023136"/>
    </source>
</evidence>
<dbReference type="InterPro" id="IPR000700">
    <property type="entry name" value="PAS-assoc_C"/>
</dbReference>
<dbReference type="Pfam" id="PF08448">
    <property type="entry name" value="PAS_4"/>
    <property type="match status" value="2"/>
</dbReference>
<dbReference type="InterPro" id="IPR036097">
    <property type="entry name" value="HisK_dim/P_sf"/>
</dbReference>
<evidence type="ECO:0000256" key="5">
    <source>
        <dbReference type="ARBA" id="ARBA00022679"/>
    </source>
</evidence>
<comment type="catalytic activity">
    <reaction evidence="1">
        <text>ATP + protein L-histidine = ADP + protein N-phospho-L-histidine.</text>
        <dbReference type="EC" id="2.7.13.3"/>
    </reaction>
</comment>
<dbReference type="InterPro" id="IPR003594">
    <property type="entry name" value="HATPase_dom"/>
</dbReference>
<reference evidence="15" key="2">
    <citation type="submission" date="2019-07" db="EMBL/GenBank/DDBJ databases">
        <authorList>
            <person name="Whitman W."/>
            <person name="Huntemann M."/>
            <person name="Clum A."/>
            <person name="Pillay M."/>
            <person name="Palaniappan K."/>
            <person name="Varghese N."/>
            <person name="Mikhailova N."/>
            <person name="Stamatis D."/>
            <person name="Reddy T."/>
            <person name="Daum C."/>
            <person name="Shapiro N."/>
            <person name="Ivanova N."/>
            <person name="Kyrpides N."/>
            <person name="Woyke T."/>
        </authorList>
    </citation>
    <scope>NUCLEOTIDE SEQUENCE</scope>
    <source>
        <strain evidence="15">CGMCC 1.10685</strain>
    </source>
</reference>
<dbReference type="Gene3D" id="1.10.287.130">
    <property type="match status" value="1"/>
</dbReference>
<evidence type="ECO:0000259" key="12">
    <source>
        <dbReference type="PROSITE" id="PS50112"/>
    </source>
</evidence>